<name>A0A165C2V2_9BASI</name>
<evidence type="ECO:0000313" key="1">
    <source>
        <dbReference type="EMBL" id="KZT50166.1"/>
    </source>
</evidence>
<proteinExistence type="predicted"/>
<protein>
    <submittedName>
        <fullName evidence="1">Uncharacterized protein</fullName>
    </submittedName>
</protein>
<reference evidence="1 2" key="1">
    <citation type="journal article" date="2016" name="Mol. Biol. Evol.">
        <title>Comparative Genomics of Early-Diverging Mushroom-Forming Fungi Provides Insights into the Origins of Lignocellulose Decay Capabilities.</title>
        <authorList>
            <person name="Nagy L.G."/>
            <person name="Riley R."/>
            <person name="Tritt A."/>
            <person name="Adam C."/>
            <person name="Daum C."/>
            <person name="Floudas D."/>
            <person name="Sun H."/>
            <person name="Yadav J.S."/>
            <person name="Pangilinan J."/>
            <person name="Larsson K.H."/>
            <person name="Matsuura K."/>
            <person name="Barry K."/>
            <person name="Labutti K."/>
            <person name="Kuo R."/>
            <person name="Ohm R.A."/>
            <person name="Bhattacharya S.S."/>
            <person name="Shirouzu T."/>
            <person name="Yoshinaga Y."/>
            <person name="Martin F.M."/>
            <person name="Grigoriev I.V."/>
            <person name="Hibbett D.S."/>
        </authorList>
    </citation>
    <scope>NUCLEOTIDE SEQUENCE [LARGE SCALE GENOMIC DNA]</scope>
    <source>
        <strain evidence="1 2">HHB12733</strain>
    </source>
</reference>
<accession>A0A165C2V2</accession>
<dbReference type="InParanoid" id="A0A165C2V2"/>
<keyword evidence="2" id="KW-1185">Reference proteome</keyword>
<sequence length="210" mass="22467">MINNFNNNSQADNGGPSAYQRGIISFGNSGLNTQFVNGQNPNDNSIGNQQVLSISTQGLEQPSMDATTLLRQAQWAQVSQANTVLSAALGTLDVAHAQYDGSPFALNRVRIAEGMVYDARVRLAYVQATERNILGWIHAASGGHGPSVIYPPQSAYGSNVGPSYSGHSNSYNTTTIVNVHQEHNQGGGFDLLKWLKKFVAWITCGAMPGV</sequence>
<dbReference type="Proteomes" id="UP000076842">
    <property type="component" value="Unassembled WGS sequence"/>
</dbReference>
<dbReference type="EMBL" id="KV424216">
    <property type="protein sequence ID" value="KZT50166.1"/>
    <property type="molecule type" value="Genomic_DNA"/>
</dbReference>
<gene>
    <name evidence="1" type="ORF">CALCODRAFT_488909</name>
</gene>
<dbReference type="AlphaFoldDB" id="A0A165C2V2"/>
<organism evidence="1 2">
    <name type="scientific">Calocera cornea HHB12733</name>
    <dbReference type="NCBI Taxonomy" id="1353952"/>
    <lineage>
        <taxon>Eukaryota</taxon>
        <taxon>Fungi</taxon>
        <taxon>Dikarya</taxon>
        <taxon>Basidiomycota</taxon>
        <taxon>Agaricomycotina</taxon>
        <taxon>Dacrymycetes</taxon>
        <taxon>Dacrymycetales</taxon>
        <taxon>Dacrymycetaceae</taxon>
        <taxon>Calocera</taxon>
    </lineage>
</organism>
<evidence type="ECO:0000313" key="2">
    <source>
        <dbReference type="Proteomes" id="UP000076842"/>
    </source>
</evidence>